<dbReference type="InterPro" id="IPR018247">
    <property type="entry name" value="EF_Hand_1_Ca_BS"/>
</dbReference>
<protein>
    <recommendedName>
        <fullName evidence="6">EF-hand domain-containing protein</fullName>
    </recommendedName>
</protein>
<keyword evidence="5" id="KW-1185">Reference proteome</keyword>
<dbReference type="PANTHER" id="PTHR38340">
    <property type="entry name" value="S-LAYER PROTEIN"/>
    <property type="match status" value="1"/>
</dbReference>
<dbReference type="PANTHER" id="PTHR38340:SF1">
    <property type="entry name" value="S-LAYER PROTEIN"/>
    <property type="match status" value="1"/>
</dbReference>
<dbReference type="InterPro" id="IPR050557">
    <property type="entry name" value="RTX_toxin/Mannuronan_C5-epim"/>
</dbReference>
<evidence type="ECO:0000256" key="2">
    <source>
        <dbReference type="ARBA" id="ARBA00022525"/>
    </source>
</evidence>
<comment type="subcellular location">
    <subcellularLocation>
        <location evidence="1">Secreted</location>
    </subcellularLocation>
</comment>
<dbReference type="AlphaFoldDB" id="K0T7W6"/>
<accession>K0T7W6</accession>
<dbReference type="OrthoDB" id="436550at2759"/>
<organism evidence="4 5">
    <name type="scientific">Thalassiosira oceanica</name>
    <name type="common">Marine diatom</name>
    <dbReference type="NCBI Taxonomy" id="159749"/>
    <lineage>
        <taxon>Eukaryota</taxon>
        <taxon>Sar</taxon>
        <taxon>Stramenopiles</taxon>
        <taxon>Ochrophyta</taxon>
        <taxon>Bacillariophyta</taxon>
        <taxon>Coscinodiscophyceae</taxon>
        <taxon>Thalassiosirophycidae</taxon>
        <taxon>Thalassiosirales</taxon>
        <taxon>Thalassiosiraceae</taxon>
        <taxon>Thalassiosira</taxon>
    </lineage>
</organism>
<evidence type="ECO:0000313" key="4">
    <source>
        <dbReference type="EMBL" id="EJK73660.1"/>
    </source>
</evidence>
<dbReference type="Pfam" id="PF00353">
    <property type="entry name" value="HemolysinCabind"/>
    <property type="match status" value="2"/>
</dbReference>
<comment type="caution">
    <text evidence="4">The sequence shown here is derived from an EMBL/GenBank/DDBJ whole genome shotgun (WGS) entry which is preliminary data.</text>
</comment>
<sequence>MVRVALTLPSSRVIEATTPLLSAHLQNKRERKQKRNEKWKVTIGRRMAPSGHETAFAIKEEWLWTEPDTKRFQIKTGVFPHTATVLSYVANKIRLSLTQGEVVEEGGNAGKSLAGPTSGTVCFLRTTSDEERGSELCSAVVGSSALSSGGEHNILRRGDKPFQPQFTQQQANMDIETGAALPKVSERQRSAISLGKITAGHPAFSDCDDVTTTLILSELAKVDTNNDGVLDSTEVITFAKNCIKKARADSNKINSQRRTIFRLTAGTILLLLAFFGLATGAVFIAKDTSVSSSNVLTTRTGEPVRTEVEFRSNDFVAFAPADDESFVNKDETFTAGATDPATNPSPNKAKSLGCISGDAVQPMALESLRSPAVLTAPDGSLHKIEGHDIEWDEDGGATIFESSGMVYEIKKDPTCASTSERRRLGDINWIDLKVFSVKVYSDMRGVVCALYGTDQDDSMTGGAGEDTLYGGDGEDHLYGGKGEDTLDGGADHDQLDGWRGNDVLNGGAGEDVLDGGADIDTAIFEGVKSSYTFAASFDLLKRKWVLRVSKRNPQETDKLLSIEKLKFDDVTCTVASSTHHISSKSYQGDGCNESGQTLVEGNYSGSTEYVCITCA</sequence>
<feature type="transmembrane region" description="Helical" evidence="3">
    <location>
        <begin position="260"/>
        <end position="285"/>
    </location>
</feature>
<name>K0T7W6_THAOC</name>
<evidence type="ECO:0008006" key="6">
    <source>
        <dbReference type="Google" id="ProtNLM"/>
    </source>
</evidence>
<dbReference type="InterPro" id="IPR011049">
    <property type="entry name" value="Serralysin-like_metalloprot_C"/>
</dbReference>
<proteinExistence type="predicted"/>
<dbReference type="PRINTS" id="PR00313">
    <property type="entry name" value="CABNDNGRPT"/>
</dbReference>
<keyword evidence="3" id="KW-0812">Transmembrane</keyword>
<keyword evidence="2" id="KW-0964">Secreted</keyword>
<evidence type="ECO:0000313" key="5">
    <source>
        <dbReference type="Proteomes" id="UP000266841"/>
    </source>
</evidence>
<dbReference type="GO" id="GO:0005576">
    <property type="term" value="C:extracellular region"/>
    <property type="evidence" value="ECO:0007669"/>
    <property type="project" value="UniProtKB-SubCell"/>
</dbReference>
<reference evidence="4 5" key="1">
    <citation type="journal article" date="2012" name="Genome Biol.">
        <title>Genome and low-iron response of an oceanic diatom adapted to chronic iron limitation.</title>
        <authorList>
            <person name="Lommer M."/>
            <person name="Specht M."/>
            <person name="Roy A.S."/>
            <person name="Kraemer L."/>
            <person name="Andreson R."/>
            <person name="Gutowska M.A."/>
            <person name="Wolf J."/>
            <person name="Bergner S.V."/>
            <person name="Schilhabel M.B."/>
            <person name="Klostermeier U.C."/>
            <person name="Beiko R.G."/>
            <person name="Rosenstiel P."/>
            <person name="Hippler M."/>
            <person name="Laroche J."/>
        </authorList>
    </citation>
    <scope>NUCLEOTIDE SEQUENCE [LARGE SCALE GENOMIC DNA]</scope>
    <source>
        <strain evidence="4 5">CCMP1005</strain>
    </source>
</reference>
<dbReference type="Gene3D" id="2.150.10.10">
    <property type="entry name" value="Serralysin-like metalloprotease, C-terminal"/>
    <property type="match status" value="1"/>
</dbReference>
<dbReference type="SUPFAM" id="SSF51120">
    <property type="entry name" value="beta-Roll"/>
    <property type="match status" value="1"/>
</dbReference>
<dbReference type="InterPro" id="IPR001343">
    <property type="entry name" value="Hemolysn_Ca-bd"/>
</dbReference>
<keyword evidence="3" id="KW-1133">Transmembrane helix</keyword>
<gene>
    <name evidence="4" type="ORF">THAOC_04704</name>
</gene>
<evidence type="ECO:0000256" key="1">
    <source>
        <dbReference type="ARBA" id="ARBA00004613"/>
    </source>
</evidence>
<keyword evidence="3" id="KW-0472">Membrane</keyword>
<dbReference type="PROSITE" id="PS00330">
    <property type="entry name" value="HEMOLYSIN_CALCIUM"/>
    <property type="match status" value="2"/>
</dbReference>
<evidence type="ECO:0000256" key="3">
    <source>
        <dbReference type="SAM" id="Phobius"/>
    </source>
</evidence>
<dbReference type="PROSITE" id="PS00018">
    <property type="entry name" value="EF_HAND_1"/>
    <property type="match status" value="1"/>
</dbReference>
<dbReference type="EMBL" id="AGNL01004320">
    <property type="protein sequence ID" value="EJK73660.1"/>
    <property type="molecule type" value="Genomic_DNA"/>
</dbReference>
<dbReference type="InterPro" id="IPR018511">
    <property type="entry name" value="Hemolysin-typ_Ca-bd_CS"/>
</dbReference>
<dbReference type="Proteomes" id="UP000266841">
    <property type="component" value="Unassembled WGS sequence"/>
</dbReference>
<dbReference type="GO" id="GO:0005509">
    <property type="term" value="F:calcium ion binding"/>
    <property type="evidence" value="ECO:0007669"/>
    <property type="project" value="InterPro"/>
</dbReference>